<evidence type="ECO:0000313" key="3">
    <source>
        <dbReference type="Proteomes" id="UP000589896"/>
    </source>
</evidence>
<evidence type="ECO:0000259" key="1">
    <source>
        <dbReference type="Pfam" id="PF01323"/>
    </source>
</evidence>
<dbReference type="InterPro" id="IPR001853">
    <property type="entry name" value="DSBA-like_thioredoxin_dom"/>
</dbReference>
<accession>A0A7Z0QSB7</accession>
<gene>
    <name evidence="2" type="ORF">H0E82_07285</name>
</gene>
<reference evidence="2 3" key="1">
    <citation type="submission" date="2020-07" db="EMBL/GenBank/DDBJ databases">
        <title>isolation of Luteimonas sp. SJ-16.</title>
        <authorList>
            <person name="Huang X.-X."/>
            <person name="Xu L."/>
            <person name="Sun J.-Q."/>
        </authorList>
    </citation>
    <scope>NUCLEOTIDE SEQUENCE [LARGE SCALE GENOMIC DNA]</scope>
    <source>
        <strain evidence="2 3">SJ-16</strain>
    </source>
</reference>
<organism evidence="2 3">
    <name type="scientific">Luteimonas deserti</name>
    <dbReference type="NCBI Taxonomy" id="2752306"/>
    <lineage>
        <taxon>Bacteria</taxon>
        <taxon>Pseudomonadati</taxon>
        <taxon>Pseudomonadota</taxon>
        <taxon>Gammaproteobacteria</taxon>
        <taxon>Lysobacterales</taxon>
        <taxon>Lysobacteraceae</taxon>
        <taxon>Luteimonas</taxon>
    </lineage>
</organism>
<dbReference type="AlphaFoldDB" id="A0A7Z0QSB7"/>
<feature type="domain" description="DSBA-like thioredoxin" evidence="1">
    <location>
        <begin position="12"/>
        <end position="211"/>
    </location>
</feature>
<dbReference type="CDD" id="cd03024">
    <property type="entry name" value="DsbA_FrnE"/>
    <property type="match status" value="1"/>
</dbReference>
<protein>
    <submittedName>
        <fullName evidence="2">DsbA family oxidoreductase</fullName>
    </submittedName>
</protein>
<dbReference type="Proteomes" id="UP000589896">
    <property type="component" value="Unassembled WGS sequence"/>
</dbReference>
<dbReference type="Gene3D" id="3.40.30.10">
    <property type="entry name" value="Glutaredoxin"/>
    <property type="match status" value="1"/>
</dbReference>
<evidence type="ECO:0000313" key="2">
    <source>
        <dbReference type="EMBL" id="NYZ62568.1"/>
    </source>
</evidence>
<comment type="caution">
    <text evidence="2">The sequence shown here is derived from an EMBL/GenBank/DDBJ whole genome shotgun (WGS) entry which is preliminary data.</text>
</comment>
<name>A0A7Z0QSB7_9GAMM</name>
<proteinExistence type="predicted"/>
<dbReference type="RefSeq" id="WP_180544772.1">
    <property type="nucleotide sequence ID" value="NZ_JACCJZ010000013.1"/>
</dbReference>
<dbReference type="PANTHER" id="PTHR13887:SF41">
    <property type="entry name" value="THIOREDOXIN SUPERFAMILY PROTEIN"/>
    <property type="match status" value="1"/>
</dbReference>
<dbReference type="SUPFAM" id="SSF52833">
    <property type="entry name" value="Thioredoxin-like"/>
    <property type="match status" value="1"/>
</dbReference>
<dbReference type="PANTHER" id="PTHR13887">
    <property type="entry name" value="GLUTATHIONE S-TRANSFERASE KAPPA"/>
    <property type="match status" value="1"/>
</dbReference>
<keyword evidence="3" id="KW-1185">Reference proteome</keyword>
<sequence>MSAATDRVPLRIDFVSDIVCPWCAIGLAALEQALARLPANVDVDFHVRPFELNPQMAQEGEDIAEHLQRKYGMSAEQLSAARANIQGRGAEVGFTFGDRKRTWNTFDAHRLLHWAGTAGRQLELKRALLQAYHGDGENVSDQATLVRVAAGVGLDAERAAAVLASGEYADEVCNEEQFFIRSGINSVPAIIIDQQHLISGGQPVEVFARAFGEILARKVDQDAADAN</sequence>
<dbReference type="EMBL" id="JACCJZ010000013">
    <property type="protein sequence ID" value="NYZ62568.1"/>
    <property type="molecule type" value="Genomic_DNA"/>
</dbReference>
<dbReference type="Pfam" id="PF01323">
    <property type="entry name" value="DSBA"/>
    <property type="match status" value="1"/>
</dbReference>
<dbReference type="GO" id="GO:0016491">
    <property type="term" value="F:oxidoreductase activity"/>
    <property type="evidence" value="ECO:0007669"/>
    <property type="project" value="InterPro"/>
</dbReference>
<dbReference type="InterPro" id="IPR036249">
    <property type="entry name" value="Thioredoxin-like_sf"/>
</dbReference>